<feature type="region of interest" description="Disordered" evidence="1">
    <location>
        <begin position="1"/>
        <end position="31"/>
    </location>
</feature>
<proteinExistence type="predicted"/>
<evidence type="ECO:0000313" key="2">
    <source>
        <dbReference type="EMBL" id="GFD60275.1"/>
    </source>
</evidence>
<organism evidence="2">
    <name type="scientific">Tanacetum cinerariifolium</name>
    <name type="common">Dalmatian daisy</name>
    <name type="synonym">Chrysanthemum cinerariifolium</name>
    <dbReference type="NCBI Taxonomy" id="118510"/>
    <lineage>
        <taxon>Eukaryota</taxon>
        <taxon>Viridiplantae</taxon>
        <taxon>Streptophyta</taxon>
        <taxon>Embryophyta</taxon>
        <taxon>Tracheophyta</taxon>
        <taxon>Spermatophyta</taxon>
        <taxon>Magnoliopsida</taxon>
        <taxon>eudicotyledons</taxon>
        <taxon>Gunneridae</taxon>
        <taxon>Pentapetalae</taxon>
        <taxon>asterids</taxon>
        <taxon>campanulids</taxon>
        <taxon>Asterales</taxon>
        <taxon>Asteraceae</taxon>
        <taxon>Asteroideae</taxon>
        <taxon>Anthemideae</taxon>
        <taxon>Anthemidinae</taxon>
        <taxon>Tanacetum</taxon>
    </lineage>
</organism>
<accession>A0A699XK45</accession>
<comment type="caution">
    <text evidence="2">The sequence shown here is derived from an EMBL/GenBank/DDBJ whole genome shotgun (WGS) entry which is preliminary data.</text>
</comment>
<dbReference type="EMBL" id="BKCJ011875657">
    <property type="protein sequence ID" value="GFD60275.1"/>
    <property type="molecule type" value="Genomic_DNA"/>
</dbReference>
<feature type="non-terminal residue" evidence="2">
    <location>
        <position position="1"/>
    </location>
</feature>
<reference evidence="2" key="1">
    <citation type="journal article" date="2019" name="Sci. Rep.">
        <title>Draft genome of Tanacetum cinerariifolium, the natural source of mosquito coil.</title>
        <authorList>
            <person name="Yamashiro T."/>
            <person name="Shiraishi A."/>
            <person name="Satake H."/>
            <person name="Nakayama K."/>
        </authorList>
    </citation>
    <scope>NUCLEOTIDE SEQUENCE</scope>
</reference>
<gene>
    <name evidence="2" type="ORF">Tci_932244</name>
</gene>
<protein>
    <submittedName>
        <fullName evidence="2">Uncharacterized protein</fullName>
    </submittedName>
</protein>
<dbReference type="AlphaFoldDB" id="A0A699XK45"/>
<sequence length="31" mass="3110">DMDERVDRKTSNLFGFAGGLPPVGSGGGSGE</sequence>
<evidence type="ECO:0000256" key="1">
    <source>
        <dbReference type="SAM" id="MobiDB-lite"/>
    </source>
</evidence>
<feature type="compositionally biased region" description="Basic and acidic residues" evidence="1">
    <location>
        <begin position="1"/>
        <end position="10"/>
    </location>
</feature>
<name>A0A699XK45_TANCI</name>